<name>C6HC97_AJECH</name>
<accession>C6HC97</accession>
<dbReference type="EMBL" id="GG692422">
    <property type="protein sequence ID" value="EER42187.1"/>
    <property type="molecule type" value="Genomic_DNA"/>
</dbReference>
<feature type="region of interest" description="Disordered" evidence="1">
    <location>
        <begin position="1"/>
        <end position="25"/>
    </location>
</feature>
<dbReference type="STRING" id="544712.C6HC97"/>
<reference evidence="3" key="1">
    <citation type="submission" date="2009-05" db="EMBL/GenBank/DDBJ databases">
        <title>The genome sequence of Ajellomyces capsulatus strain H143.</title>
        <authorList>
            <person name="Champion M."/>
            <person name="Cuomo C.A."/>
            <person name="Ma L.-J."/>
            <person name="Henn M.R."/>
            <person name="Sil A."/>
            <person name="Goldman B."/>
            <person name="Young S.K."/>
            <person name="Kodira C.D."/>
            <person name="Zeng Q."/>
            <person name="Koehrsen M."/>
            <person name="Alvarado L."/>
            <person name="Berlin A.M."/>
            <person name="Borenstein D."/>
            <person name="Chen Z."/>
            <person name="Engels R."/>
            <person name="Freedman E."/>
            <person name="Gellesch M."/>
            <person name="Goldberg J."/>
            <person name="Griggs A."/>
            <person name="Gujja S."/>
            <person name="Heiman D.I."/>
            <person name="Hepburn T.A."/>
            <person name="Howarth C."/>
            <person name="Jen D."/>
            <person name="Larson L."/>
            <person name="Lewis B."/>
            <person name="Mehta T."/>
            <person name="Park D."/>
            <person name="Pearson M."/>
            <person name="Roberts A."/>
            <person name="Saif S."/>
            <person name="Shea T.D."/>
            <person name="Shenoy N."/>
            <person name="Sisk P."/>
            <person name="Stolte C."/>
            <person name="Sykes S."/>
            <person name="Walk T."/>
            <person name="White J."/>
            <person name="Yandava C."/>
            <person name="Klein B."/>
            <person name="McEwen J.G."/>
            <person name="Puccia R."/>
            <person name="Goldman G.H."/>
            <person name="Felipe M.S."/>
            <person name="Nino-Vega G."/>
            <person name="San-Blas G."/>
            <person name="Taylor J.W."/>
            <person name="Mendoza L."/>
            <person name="Galagan J.E."/>
            <person name="Nusbaum C."/>
            <person name="Birren B.W."/>
        </authorList>
    </citation>
    <scope>NUCLEOTIDE SEQUENCE [LARGE SCALE GENOMIC DNA]</scope>
    <source>
        <strain evidence="3">H143</strain>
    </source>
</reference>
<dbReference type="AlphaFoldDB" id="C6HC97"/>
<dbReference type="VEuPathDB" id="FungiDB:HCDG_03646"/>
<gene>
    <name evidence="2" type="ORF">HCDG_03646</name>
</gene>
<sequence length="76" mass="7972">MSGNDADRGISKGMEVTGPALAQPTNHNDLIVPAKAQQQLSNLSSDVGLFSQLASNPFFTAVCSTKALVLRALELD</sequence>
<dbReference type="Proteomes" id="UP000002624">
    <property type="component" value="Unassembled WGS sequence"/>
</dbReference>
<dbReference type="HOGENOM" id="CLU_2653946_0_0_1"/>
<organism evidence="2 3">
    <name type="scientific">Ajellomyces capsulatus (strain H143)</name>
    <name type="common">Darling's disease fungus</name>
    <name type="synonym">Histoplasma capsulatum</name>
    <dbReference type="NCBI Taxonomy" id="544712"/>
    <lineage>
        <taxon>Eukaryota</taxon>
        <taxon>Fungi</taxon>
        <taxon>Dikarya</taxon>
        <taxon>Ascomycota</taxon>
        <taxon>Pezizomycotina</taxon>
        <taxon>Eurotiomycetes</taxon>
        <taxon>Eurotiomycetidae</taxon>
        <taxon>Onygenales</taxon>
        <taxon>Ajellomycetaceae</taxon>
        <taxon>Histoplasma</taxon>
    </lineage>
</organism>
<evidence type="ECO:0000313" key="3">
    <source>
        <dbReference type="Proteomes" id="UP000002624"/>
    </source>
</evidence>
<feature type="compositionally biased region" description="Basic and acidic residues" evidence="1">
    <location>
        <begin position="1"/>
        <end position="10"/>
    </location>
</feature>
<proteinExistence type="predicted"/>
<protein>
    <submittedName>
        <fullName evidence="2">Mitochondrial chaperone BCS1</fullName>
    </submittedName>
</protein>
<evidence type="ECO:0000313" key="2">
    <source>
        <dbReference type="EMBL" id="EER42187.1"/>
    </source>
</evidence>
<evidence type="ECO:0000256" key="1">
    <source>
        <dbReference type="SAM" id="MobiDB-lite"/>
    </source>
</evidence>